<dbReference type="Gene3D" id="1.20.1280.50">
    <property type="match status" value="1"/>
</dbReference>
<dbReference type="EMBL" id="JAYWIO010000004">
    <property type="protein sequence ID" value="KAK7269092.1"/>
    <property type="molecule type" value="Genomic_DNA"/>
</dbReference>
<dbReference type="Pfam" id="PF14299">
    <property type="entry name" value="PP2"/>
    <property type="match status" value="1"/>
</dbReference>
<evidence type="ECO:0000313" key="2">
    <source>
        <dbReference type="EMBL" id="KAK7269092.1"/>
    </source>
</evidence>
<comment type="caution">
    <text evidence="2">The sequence shown here is derived from an EMBL/GenBank/DDBJ whole genome shotgun (WGS) entry which is preliminary data.</text>
</comment>
<protein>
    <recommendedName>
        <fullName evidence="1">F-box domain-containing protein</fullName>
    </recommendedName>
</protein>
<dbReference type="AlphaFoldDB" id="A0AAN9I7I3"/>
<dbReference type="InterPro" id="IPR036047">
    <property type="entry name" value="F-box-like_dom_sf"/>
</dbReference>
<gene>
    <name evidence="2" type="ORF">RIF29_21808</name>
</gene>
<dbReference type="InterPro" id="IPR001810">
    <property type="entry name" value="F-box_dom"/>
</dbReference>
<feature type="domain" description="F-box" evidence="1">
    <location>
        <begin position="1"/>
        <end position="46"/>
    </location>
</feature>
<dbReference type="PANTHER" id="PTHR32278:SF143">
    <property type="entry name" value="F-BOX PROTEIN PP2-B1"/>
    <property type="match status" value="1"/>
</dbReference>
<dbReference type="PANTHER" id="PTHR32278">
    <property type="entry name" value="F-BOX DOMAIN-CONTAINING PROTEIN"/>
    <property type="match status" value="1"/>
</dbReference>
<dbReference type="Pfam" id="PF00646">
    <property type="entry name" value="F-box"/>
    <property type="match status" value="1"/>
</dbReference>
<sequence>MDLQALPEGCIASILSRTTPVDTCRLSLVSKTFYSAAESDVVWNHFLPSDLSSIISRSDSQSESSLLASSPSKKALFLTLSDHPIVIDHGTKSFQLHRQSGKKCYMLAARDLSIIWGDSPQYWKWTTVPDSRFQQVAELIAVCWFEIHGRINTNDLSSNIKYAAFLVFKMIDARGFRYCPVQLSVGIFGGRNETKDVCLDPNFKEMQLQRQGSFERLQCPNVRSDGWLEIEMGEFFNSGLEDDQVEMSVRETKTNLWKHGFVLQGIEVRPKIFSPDCEVMGVGPSDDGRGPDCEEMGVGPGDDGRRSNRHWTIMRNLGGKFKKIWNRR</sequence>
<dbReference type="Proteomes" id="UP001372338">
    <property type="component" value="Unassembled WGS sequence"/>
</dbReference>
<dbReference type="CDD" id="cd22162">
    <property type="entry name" value="F-box_AtSKIP3-like"/>
    <property type="match status" value="1"/>
</dbReference>
<accession>A0AAN9I7I3</accession>
<dbReference type="PROSITE" id="PS50181">
    <property type="entry name" value="FBOX"/>
    <property type="match status" value="1"/>
</dbReference>
<reference evidence="2 3" key="1">
    <citation type="submission" date="2024-01" db="EMBL/GenBank/DDBJ databases">
        <title>The genomes of 5 underutilized Papilionoideae crops provide insights into root nodulation and disease resistanc.</title>
        <authorList>
            <person name="Yuan L."/>
        </authorList>
    </citation>
    <scope>NUCLEOTIDE SEQUENCE [LARGE SCALE GENOMIC DNA]</scope>
    <source>
        <strain evidence="2">ZHUSHIDOU_FW_LH</strain>
        <tissue evidence="2">Leaf</tissue>
    </source>
</reference>
<dbReference type="InterPro" id="IPR025886">
    <property type="entry name" value="PP2-like"/>
</dbReference>
<name>A0AAN9I7I3_CROPI</name>
<dbReference type="SUPFAM" id="SSF81383">
    <property type="entry name" value="F-box domain"/>
    <property type="match status" value="1"/>
</dbReference>
<dbReference type="SMART" id="SM00256">
    <property type="entry name" value="FBOX"/>
    <property type="match status" value="1"/>
</dbReference>
<organism evidence="2 3">
    <name type="scientific">Crotalaria pallida</name>
    <name type="common">Smooth rattlebox</name>
    <name type="synonym">Crotalaria striata</name>
    <dbReference type="NCBI Taxonomy" id="3830"/>
    <lineage>
        <taxon>Eukaryota</taxon>
        <taxon>Viridiplantae</taxon>
        <taxon>Streptophyta</taxon>
        <taxon>Embryophyta</taxon>
        <taxon>Tracheophyta</taxon>
        <taxon>Spermatophyta</taxon>
        <taxon>Magnoliopsida</taxon>
        <taxon>eudicotyledons</taxon>
        <taxon>Gunneridae</taxon>
        <taxon>Pentapetalae</taxon>
        <taxon>rosids</taxon>
        <taxon>fabids</taxon>
        <taxon>Fabales</taxon>
        <taxon>Fabaceae</taxon>
        <taxon>Papilionoideae</taxon>
        <taxon>50 kb inversion clade</taxon>
        <taxon>genistoids sensu lato</taxon>
        <taxon>core genistoids</taxon>
        <taxon>Crotalarieae</taxon>
        <taxon>Crotalaria</taxon>
    </lineage>
</organism>
<proteinExistence type="predicted"/>
<evidence type="ECO:0000259" key="1">
    <source>
        <dbReference type="PROSITE" id="PS50181"/>
    </source>
</evidence>
<evidence type="ECO:0000313" key="3">
    <source>
        <dbReference type="Proteomes" id="UP001372338"/>
    </source>
</evidence>
<keyword evidence="3" id="KW-1185">Reference proteome</keyword>